<dbReference type="Gene3D" id="3.30.1330.40">
    <property type="entry name" value="RutC-like"/>
    <property type="match status" value="1"/>
</dbReference>
<dbReference type="EMBL" id="GL573188">
    <property type="protein sequence ID" value="ELR05057.1"/>
    <property type="molecule type" value="Genomic_DNA"/>
</dbReference>
<feature type="region of interest" description="Disordered" evidence="1">
    <location>
        <begin position="1"/>
        <end position="26"/>
    </location>
</feature>
<dbReference type="InParanoid" id="L8FW07"/>
<dbReference type="InterPro" id="IPR035959">
    <property type="entry name" value="RutC-like_sf"/>
</dbReference>
<dbReference type="InterPro" id="IPR006175">
    <property type="entry name" value="YjgF/YER057c/UK114"/>
</dbReference>
<gene>
    <name evidence="2" type="ORF">GMDG_01627</name>
</gene>
<dbReference type="HOGENOM" id="CLU_2027738_0_0_1"/>
<sequence>MEPASKDLGAGIDDTTTPFSASATWKTTAHPDSNTWTIVPSSTSSTPPTAAEAMASISTQLSALLTTHNLSIKDIVSTTLLLSDMSTFASTNTVYASLFSAPNPPPALAYPSAPSSRIPHRW</sequence>
<name>L8FW07_PSED2</name>
<evidence type="ECO:0000256" key="1">
    <source>
        <dbReference type="SAM" id="MobiDB-lite"/>
    </source>
</evidence>
<dbReference type="Pfam" id="PF01042">
    <property type="entry name" value="Ribonuc_L-PSP"/>
    <property type="match status" value="1"/>
</dbReference>
<evidence type="ECO:0000313" key="3">
    <source>
        <dbReference type="Proteomes" id="UP000011064"/>
    </source>
</evidence>
<accession>L8FW07</accession>
<protein>
    <submittedName>
        <fullName evidence="2">Uncharacterized protein</fullName>
    </submittedName>
</protein>
<reference evidence="3" key="1">
    <citation type="submission" date="2010-09" db="EMBL/GenBank/DDBJ databases">
        <title>The genome sequence of Geomyces destructans 20631-21.</title>
        <authorList>
            <consortium name="The Broad Institute Genome Sequencing Platform"/>
            <person name="Cuomo C.A."/>
            <person name="Blehert D.S."/>
            <person name="Lorch J.M."/>
            <person name="Young S.K."/>
            <person name="Zeng Q."/>
            <person name="Gargeya S."/>
            <person name="Fitzgerald M."/>
            <person name="Haas B."/>
            <person name="Abouelleil A."/>
            <person name="Alvarado L."/>
            <person name="Arachchi H.M."/>
            <person name="Berlin A."/>
            <person name="Brown A."/>
            <person name="Chapman S.B."/>
            <person name="Chen Z."/>
            <person name="Dunbar C."/>
            <person name="Freedman E."/>
            <person name="Gearin G."/>
            <person name="Gellesch M."/>
            <person name="Goldberg J."/>
            <person name="Griggs A."/>
            <person name="Gujja S."/>
            <person name="Heiman D."/>
            <person name="Howarth C."/>
            <person name="Larson L."/>
            <person name="Lui A."/>
            <person name="MacDonald P.J.P."/>
            <person name="Montmayeur A."/>
            <person name="Murphy C."/>
            <person name="Neiman D."/>
            <person name="Pearson M."/>
            <person name="Priest M."/>
            <person name="Roberts A."/>
            <person name="Saif S."/>
            <person name="Shea T."/>
            <person name="Shenoy N."/>
            <person name="Sisk P."/>
            <person name="Stolte C."/>
            <person name="Sykes S."/>
            <person name="Wortman J."/>
            <person name="Nusbaum C."/>
            <person name="Birren B."/>
        </authorList>
    </citation>
    <scope>NUCLEOTIDE SEQUENCE [LARGE SCALE GENOMIC DNA]</scope>
    <source>
        <strain evidence="3">ATCC MYA-4855 / 20631-21</strain>
    </source>
</reference>
<organism evidence="2 3">
    <name type="scientific">Pseudogymnoascus destructans (strain ATCC MYA-4855 / 20631-21)</name>
    <name type="common">Bat white-nose syndrome fungus</name>
    <name type="synonym">Geomyces destructans</name>
    <dbReference type="NCBI Taxonomy" id="658429"/>
    <lineage>
        <taxon>Eukaryota</taxon>
        <taxon>Fungi</taxon>
        <taxon>Dikarya</taxon>
        <taxon>Ascomycota</taxon>
        <taxon>Pezizomycotina</taxon>
        <taxon>Leotiomycetes</taxon>
        <taxon>Thelebolales</taxon>
        <taxon>Thelebolaceae</taxon>
        <taxon>Pseudogymnoascus</taxon>
    </lineage>
</organism>
<keyword evidence="3" id="KW-1185">Reference proteome</keyword>
<dbReference type="AlphaFoldDB" id="L8FW07"/>
<evidence type="ECO:0000313" key="2">
    <source>
        <dbReference type="EMBL" id="ELR05057.1"/>
    </source>
</evidence>
<dbReference type="Proteomes" id="UP000011064">
    <property type="component" value="Unassembled WGS sequence"/>
</dbReference>
<feature type="compositionally biased region" description="Polar residues" evidence="1">
    <location>
        <begin position="14"/>
        <end position="26"/>
    </location>
</feature>
<dbReference type="VEuPathDB" id="FungiDB:GMDG_01627"/>
<dbReference type="STRING" id="658429.L8FW07"/>
<proteinExistence type="predicted"/>
<dbReference type="SUPFAM" id="SSF55298">
    <property type="entry name" value="YjgF-like"/>
    <property type="match status" value="1"/>
</dbReference>